<dbReference type="Gene3D" id="3.50.50.60">
    <property type="entry name" value="FAD/NAD(P)-binding domain"/>
    <property type="match status" value="1"/>
</dbReference>
<keyword evidence="3" id="KW-1185">Reference proteome</keyword>
<dbReference type="GO" id="GO:0006103">
    <property type="term" value="P:2-oxoglutarate metabolic process"/>
    <property type="evidence" value="ECO:0007669"/>
    <property type="project" value="TreeGrafter"/>
</dbReference>
<dbReference type="Proteomes" id="UP001443914">
    <property type="component" value="Unassembled WGS sequence"/>
</dbReference>
<dbReference type="InterPro" id="IPR023753">
    <property type="entry name" value="FAD/NAD-binding_dom"/>
</dbReference>
<gene>
    <name evidence="2" type="ORF">RND81_11G099600</name>
</gene>
<dbReference type="Pfam" id="PF07992">
    <property type="entry name" value="Pyr_redox_2"/>
    <property type="match status" value="1"/>
</dbReference>
<dbReference type="InterPro" id="IPR036188">
    <property type="entry name" value="FAD/NAD-bd_sf"/>
</dbReference>
<dbReference type="GO" id="GO:0050660">
    <property type="term" value="F:flavin adenine dinucleotide binding"/>
    <property type="evidence" value="ECO:0007669"/>
    <property type="project" value="TreeGrafter"/>
</dbReference>
<reference evidence="2" key="1">
    <citation type="submission" date="2024-03" db="EMBL/GenBank/DDBJ databases">
        <title>WGS assembly of Saponaria officinalis var. Norfolk2.</title>
        <authorList>
            <person name="Jenkins J."/>
            <person name="Shu S."/>
            <person name="Grimwood J."/>
            <person name="Barry K."/>
            <person name="Goodstein D."/>
            <person name="Schmutz J."/>
            <person name="Leebens-Mack J."/>
            <person name="Osbourn A."/>
        </authorList>
    </citation>
    <scope>NUCLEOTIDE SEQUENCE [LARGE SCALE GENOMIC DNA]</scope>
    <source>
        <strain evidence="2">JIC</strain>
    </source>
</reference>
<dbReference type="SUPFAM" id="SSF51905">
    <property type="entry name" value="FAD/NAD(P)-binding domain"/>
    <property type="match status" value="1"/>
</dbReference>
<feature type="domain" description="FAD/NAD(P)-binding" evidence="1">
    <location>
        <begin position="35"/>
        <end position="86"/>
    </location>
</feature>
<dbReference type="GO" id="GO:0004148">
    <property type="term" value="F:dihydrolipoyl dehydrogenase (NADH) activity"/>
    <property type="evidence" value="ECO:0007669"/>
    <property type="project" value="TreeGrafter"/>
</dbReference>
<sequence length="105" mass="11420">MAMASIARRKSITLTRTALINTFCRRFSSASDENDAVVVGGGPSGYVATIKAAQLGLKTTCIEKRRSLDGTCLNVGCIPSKVICKQILDAFAFFVKNTFRCQCYE</sequence>
<evidence type="ECO:0000313" key="3">
    <source>
        <dbReference type="Proteomes" id="UP001443914"/>
    </source>
</evidence>
<accession>A0AAW1HLY7</accession>
<name>A0AAW1HLY7_SAPOF</name>
<dbReference type="PANTHER" id="PTHR22912:SF223">
    <property type="entry name" value="DIHYDROLIPOYL DEHYDROGENASE 1, MITOCHONDRIAL"/>
    <property type="match status" value="1"/>
</dbReference>
<dbReference type="GO" id="GO:0005739">
    <property type="term" value="C:mitochondrion"/>
    <property type="evidence" value="ECO:0007669"/>
    <property type="project" value="TreeGrafter"/>
</dbReference>
<dbReference type="InterPro" id="IPR050151">
    <property type="entry name" value="Class-I_Pyr_Nuc-Dis_Oxidored"/>
</dbReference>
<organism evidence="2 3">
    <name type="scientific">Saponaria officinalis</name>
    <name type="common">Common soapwort</name>
    <name type="synonym">Lychnis saponaria</name>
    <dbReference type="NCBI Taxonomy" id="3572"/>
    <lineage>
        <taxon>Eukaryota</taxon>
        <taxon>Viridiplantae</taxon>
        <taxon>Streptophyta</taxon>
        <taxon>Embryophyta</taxon>
        <taxon>Tracheophyta</taxon>
        <taxon>Spermatophyta</taxon>
        <taxon>Magnoliopsida</taxon>
        <taxon>eudicotyledons</taxon>
        <taxon>Gunneridae</taxon>
        <taxon>Pentapetalae</taxon>
        <taxon>Caryophyllales</taxon>
        <taxon>Caryophyllaceae</taxon>
        <taxon>Caryophylleae</taxon>
        <taxon>Saponaria</taxon>
    </lineage>
</organism>
<dbReference type="PRINTS" id="PR00411">
    <property type="entry name" value="PNDRDTASEI"/>
</dbReference>
<comment type="caution">
    <text evidence="2">The sequence shown here is derived from an EMBL/GenBank/DDBJ whole genome shotgun (WGS) entry which is preliminary data.</text>
</comment>
<dbReference type="AlphaFoldDB" id="A0AAW1HLY7"/>
<evidence type="ECO:0000259" key="1">
    <source>
        <dbReference type="Pfam" id="PF07992"/>
    </source>
</evidence>
<proteinExistence type="predicted"/>
<dbReference type="EMBL" id="JBDFQZ010000011">
    <property type="protein sequence ID" value="KAK9676774.1"/>
    <property type="molecule type" value="Genomic_DNA"/>
</dbReference>
<dbReference type="GO" id="GO:0045252">
    <property type="term" value="C:oxoglutarate dehydrogenase complex"/>
    <property type="evidence" value="ECO:0007669"/>
    <property type="project" value="TreeGrafter"/>
</dbReference>
<evidence type="ECO:0000313" key="2">
    <source>
        <dbReference type="EMBL" id="KAK9676774.1"/>
    </source>
</evidence>
<protein>
    <recommendedName>
        <fullName evidence="1">FAD/NAD(P)-binding domain-containing protein</fullName>
    </recommendedName>
</protein>
<dbReference type="PANTHER" id="PTHR22912">
    <property type="entry name" value="DISULFIDE OXIDOREDUCTASE"/>
    <property type="match status" value="1"/>
</dbReference>